<dbReference type="EMBL" id="CP011304">
    <property type="protein sequence ID" value="AKE62712.1"/>
    <property type="molecule type" value="Genomic_DNA"/>
</dbReference>
<accession>A0A0F6U1E9</accession>
<reference evidence="1 2" key="1">
    <citation type="journal article" date="2015" name="Genome Announc.">
        <title>Complete Genome Sequence of Microcystis aeruginosa NIES-2549, a Bloom-Forming Cyanobacterium from Lake Kasumigaura, Japan.</title>
        <authorList>
            <person name="Yamaguchi H."/>
            <person name="Suzuki S."/>
            <person name="Tanabe Y."/>
            <person name="Osana Y."/>
            <person name="Shimura Y."/>
            <person name="Ishida K."/>
            <person name="Kawachi M."/>
        </authorList>
    </citation>
    <scope>NUCLEOTIDE SEQUENCE [LARGE SCALE GENOMIC DNA]</scope>
    <source>
        <strain evidence="1 2">NIES-2549</strain>
    </source>
</reference>
<dbReference type="Proteomes" id="UP000034103">
    <property type="component" value="Chromosome"/>
</dbReference>
<protein>
    <submittedName>
        <fullName evidence="1">Uncharacterized protein</fullName>
    </submittedName>
</protein>
<evidence type="ECO:0000313" key="1">
    <source>
        <dbReference type="EMBL" id="AKE62712.1"/>
    </source>
</evidence>
<dbReference type="AlphaFoldDB" id="A0A0F6U1E9"/>
<dbReference type="PATRIC" id="fig|1641812.3.peg.365"/>
<name>A0A0F6U1E9_MICAE</name>
<gene>
    <name evidence="1" type="ORF">MYAER_0350</name>
</gene>
<proteinExistence type="predicted"/>
<organism evidence="1 2">
    <name type="scientific">Microcystis aeruginosa NIES-2549</name>
    <dbReference type="NCBI Taxonomy" id="1641812"/>
    <lineage>
        <taxon>Bacteria</taxon>
        <taxon>Bacillati</taxon>
        <taxon>Cyanobacteriota</taxon>
        <taxon>Cyanophyceae</taxon>
        <taxon>Oscillatoriophycideae</taxon>
        <taxon>Chroococcales</taxon>
        <taxon>Microcystaceae</taxon>
        <taxon>Microcystis</taxon>
    </lineage>
</organism>
<sequence>MGTSPDTPESGNCRGKYSPLVKTRQLVDVTLSMTFSA</sequence>
<evidence type="ECO:0000313" key="2">
    <source>
        <dbReference type="Proteomes" id="UP000034103"/>
    </source>
</evidence>
<dbReference type="HOGENOM" id="CLU_3345919_0_0_3"/>